<protein>
    <submittedName>
        <fullName evidence="8">Uncharacterized protein</fullName>
    </submittedName>
</protein>
<evidence type="ECO:0000313" key="9">
    <source>
        <dbReference type="Proteomes" id="UP000198341"/>
    </source>
</evidence>
<feature type="transmembrane region" description="Helical" evidence="7">
    <location>
        <begin position="36"/>
        <end position="54"/>
    </location>
</feature>
<sequence>MAVLPSQQQQPHGVKIGVELVIKLVASARSSGKKPLFVLFSLCCVVAFVSLLVVDGGNALGFSPSVSTIQTTIKEEKEDSLKTMKKDEDKTLDFWEKLANLALFAACIATIGILVLARRARKNSSHVKIEGQPATIPANASGQQKSWNGSHWVEQTTHATSVLSSPYRNSPSTTTSSSSSRPPDANWAKAKAPTSVWSKGSESANTNGTNINETLDEDKTEFATGFGYSEGATSETARERAYRETLWARREAEELEAEENEEDQRNHHEYFTKHEEKEDRRGGNTSTNTRQHQHQQKPSSSVSSSKKEKESASAKRERRWSKFDQRWESLDASSATSRLPLTYNDIPWPPKMAKLLERKVSEQEKHHQHQGTSISKKKVYRELILRWHPDKFMQKYGKRVRAGGDEDRIKERVDAVAKALSASMSSSVSS</sequence>
<evidence type="ECO:0000256" key="5">
    <source>
        <dbReference type="ARBA" id="ARBA00023242"/>
    </source>
</evidence>
<evidence type="ECO:0000256" key="7">
    <source>
        <dbReference type="SAM" id="Phobius"/>
    </source>
</evidence>
<evidence type="ECO:0000256" key="1">
    <source>
        <dbReference type="ARBA" id="ARBA00004123"/>
    </source>
</evidence>
<feature type="compositionally biased region" description="Low complexity" evidence="6">
    <location>
        <begin position="164"/>
        <end position="183"/>
    </location>
</feature>
<dbReference type="OrthoDB" id="544997at2759"/>
<dbReference type="InterPro" id="IPR038753">
    <property type="entry name" value="NFKBIL1"/>
</dbReference>
<organism evidence="8 9">
    <name type="scientific">Bathycoccus prasinos</name>
    <dbReference type="NCBI Taxonomy" id="41875"/>
    <lineage>
        <taxon>Eukaryota</taxon>
        <taxon>Viridiplantae</taxon>
        <taxon>Chlorophyta</taxon>
        <taxon>Mamiellophyceae</taxon>
        <taxon>Mamiellales</taxon>
        <taxon>Bathycoccaceae</taxon>
        <taxon>Bathycoccus</taxon>
    </lineage>
</organism>
<evidence type="ECO:0000256" key="6">
    <source>
        <dbReference type="SAM" id="MobiDB-lite"/>
    </source>
</evidence>
<evidence type="ECO:0000256" key="4">
    <source>
        <dbReference type="ARBA" id="ARBA00023043"/>
    </source>
</evidence>
<dbReference type="AlphaFoldDB" id="K8ELK8"/>
<keyword evidence="4" id="KW-0040">ANK repeat</keyword>
<comment type="subcellular location">
    <subcellularLocation>
        <location evidence="1">Nucleus</location>
    </subcellularLocation>
</comment>
<dbReference type="GO" id="GO:0043124">
    <property type="term" value="P:negative regulation of canonical NF-kappaB signal transduction"/>
    <property type="evidence" value="ECO:0007669"/>
    <property type="project" value="InterPro"/>
</dbReference>
<feature type="compositionally biased region" description="Acidic residues" evidence="6">
    <location>
        <begin position="253"/>
        <end position="262"/>
    </location>
</feature>
<name>K8ELK8_9CHLO</name>
<evidence type="ECO:0000313" key="8">
    <source>
        <dbReference type="EMBL" id="CCO18916.1"/>
    </source>
</evidence>
<keyword evidence="7" id="KW-1133">Transmembrane helix</keyword>
<feature type="compositionally biased region" description="Polar residues" evidence="6">
    <location>
        <begin position="138"/>
        <end position="148"/>
    </location>
</feature>
<feature type="transmembrane region" description="Helical" evidence="7">
    <location>
        <begin position="98"/>
        <end position="117"/>
    </location>
</feature>
<keyword evidence="2" id="KW-0597">Phosphoprotein</keyword>
<feature type="region of interest" description="Disordered" evidence="6">
    <location>
        <begin position="160"/>
        <end position="218"/>
    </location>
</feature>
<accession>K8ELK8</accession>
<gene>
    <name evidence="8" type="ordered locus">Bathy12g02200</name>
</gene>
<dbReference type="PANTHER" id="PTHR15263">
    <property type="entry name" value="I-KAPPA-B-LIKE PROTEIN IKBL"/>
    <property type="match status" value="1"/>
</dbReference>
<keyword evidence="3" id="KW-0677">Repeat</keyword>
<feature type="compositionally biased region" description="Basic and acidic residues" evidence="6">
    <location>
        <begin position="305"/>
        <end position="321"/>
    </location>
</feature>
<dbReference type="KEGG" id="bpg:Bathy12g02200"/>
<dbReference type="GeneID" id="19012422"/>
<keyword evidence="7" id="KW-0812">Transmembrane</keyword>
<keyword evidence="5" id="KW-0539">Nucleus</keyword>
<evidence type="ECO:0000256" key="2">
    <source>
        <dbReference type="ARBA" id="ARBA00022553"/>
    </source>
</evidence>
<dbReference type="EMBL" id="FO082267">
    <property type="protein sequence ID" value="CCO18916.1"/>
    <property type="molecule type" value="Genomic_DNA"/>
</dbReference>
<feature type="region of interest" description="Disordered" evidence="6">
    <location>
        <begin position="126"/>
        <end position="148"/>
    </location>
</feature>
<keyword evidence="7" id="KW-0472">Membrane</keyword>
<dbReference type="Proteomes" id="UP000198341">
    <property type="component" value="Chromosome 12"/>
</dbReference>
<dbReference type="RefSeq" id="XP_007509801.1">
    <property type="nucleotide sequence ID" value="XM_007509739.1"/>
</dbReference>
<keyword evidence="9" id="KW-1185">Reference proteome</keyword>
<reference evidence="8 9" key="1">
    <citation type="submission" date="2011-10" db="EMBL/GenBank/DDBJ databases">
        <authorList>
            <person name="Genoscope - CEA"/>
        </authorList>
    </citation>
    <scope>NUCLEOTIDE SEQUENCE [LARGE SCALE GENOMIC DNA]</scope>
    <source>
        <strain evidence="8 9">RCC 1105</strain>
    </source>
</reference>
<feature type="region of interest" description="Disordered" evidence="6">
    <location>
        <begin position="253"/>
        <end position="321"/>
    </location>
</feature>
<feature type="compositionally biased region" description="Polar residues" evidence="6">
    <location>
        <begin position="195"/>
        <end position="213"/>
    </location>
</feature>
<evidence type="ECO:0000256" key="3">
    <source>
        <dbReference type="ARBA" id="ARBA00022737"/>
    </source>
</evidence>
<dbReference type="GO" id="GO:0005634">
    <property type="term" value="C:nucleus"/>
    <property type="evidence" value="ECO:0007669"/>
    <property type="project" value="UniProtKB-SubCell"/>
</dbReference>
<feature type="compositionally biased region" description="Basic and acidic residues" evidence="6">
    <location>
        <begin position="263"/>
        <end position="282"/>
    </location>
</feature>
<proteinExistence type="predicted"/>
<dbReference type="PANTHER" id="PTHR15263:SF1">
    <property type="entry name" value="NF-KAPPA-B INHIBITOR-LIKE PROTEIN 1"/>
    <property type="match status" value="1"/>
</dbReference>